<dbReference type="Pfam" id="PF21974">
    <property type="entry name" value="SPN1_m3Gcap_bd"/>
    <property type="match status" value="1"/>
</dbReference>
<dbReference type="STRING" id="451379.A0A0N5AKB8"/>
<dbReference type="InterPro" id="IPR002652">
    <property type="entry name" value="Importin-a_IBB"/>
</dbReference>
<keyword evidence="9" id="KW-0539">Nucleus</keyword>
<organism evidence="13 14">
    <name type="scientific">Syphacia muris</name>
    <dbReference type="NCBI Taxonomy" id="451379"/>
    <lineage>
        <taxon>Eukaryota</taxon>
        <taxon>Metazoa</taxon>
        <taxon>Ecdysozoa</taxon>
        <taxon>Nematoda</taxon>
        <taxon>Chromadorea</taxon>
        <taxon>Rhabditida</taxon>
        <taxon>Spirurina</taxon>
        <taxon>Oxyuridomorpha</taxon>
        <taxon>Oxyuroidea</taxon>
        <taxon>Oxyuridae</taxon>
        <taxon>Syphacia</taxon>
    </lineage>
</organism>
<evidence type="ECO:0000256" key="10">
    <source>
        <dbReference type="ARBA" id="ARBA00031454"/>
    </source>
</evidence>
<dbReference type="PANTHER" id="PTHR13403">
    <property type="entry name" value="SNURPORTIN1 RNUT1 PROTEIN RNA, U TRANSPORTER 1"/>
    <property type="match status" value="1"/>
</dbReference>
<evidence type="ECO:0000259" key="12">
    <source>
        <dbReference type="PROSITE" id="PS51214"/>
    </source>
</evidence>
<dbReference type="PANTHER" id="PTHR13403:SF6">
    <property type="entry name" value="SNURPORTIN-1"/>
    <property type="match status" value="1"/>
</dbReference>
<keyword evidence="6 11" id="KW-0813">Transport</keyword>
<protein>
    <recommendedName>
        <fullName evidence="5">Snurportin-1</fullName>
    </recommendedName>
    <alternativeName>
        <fullName evidence="10">RNA U transporter 1</fullName>
    </alternativeName>
</protein>
<dbReference type="Pfam" id="PF11538">
    <property type="entry name" value="Snurportin1"/>
    <property type="match status" value="1"/>
</dbReference>
<evidence type="ECO:0000313" key="14">
    <source>
        <dbReference type="WBParaSite" id="SMUV_0000493301-mRNA-1"/>
    </source>
</evidence>
<evidence type="ECO:0000256" key="4">
    <source>
        <dbReference type="ARBA" id="ARBA00007540"/>
    </source>
</evidence>
<dbReference type="InterPro" id="IPR024721">
    <property type="entry name" value="Snurportin-1_N"/>
</dbReference>
<dbReference type="AlphaFoldDB" id="A0A0N5AKB8"/>
<comment type="function">
    <text evidence="1">Functions as an U snRNP-specific nuclear import adapter. Involved in the trimethylguanosine (m3G)-cap-dependent nuclear import of U snRNPs. Binds specifically to the terminal m3G-cap U snRNAs.</text>
</comment>
<keyword evidence="8" id="KW-0694">RNA-binding</keyword>
<evidence type="ECO:0000313" key="13">
    <source>
        <dbReference type="Proteomes" id="UP000046393"/>
    </source>
</evidence>
<evidence type="ECO:0000256" key="1">
    <source>
        <dbReference type="ARBA" id="ARBA00003975"/>
    </source>
</evidence>
<dbReference type="SUPFAM" id="SSF56091">
    <property type="entry name" value="DNA ligase/mRNA capping enzyme, catalytic domain"/>
    <property type="match status" value="1"/>
</dbReference>
<evidence type="ECO:0000256" key="6">
    <source>
        <dbReference type="ARBA" id="ARBA00022448"/>
    </source>
</evidence>
<keyword evidence="13" id="KW-1185">Reference proteome</keyword>
<name>A0A0N5AKB8_9BILA</name>
<sequence>MDESNLDELTSLMENSALTPDNIAGEHPRFSKYKNVRRAEELQQKRRQEFIEHQKEARFNYSNHVRNLALNIEDEKDHEMKDSNNESDANLIKNTKRRKNRYADELMLSEWLVDIPETLSSDWFFVPCPVGRRCLVVASNGVTSAYSKTGCLLTQFSSFLPGGSRSCSTQFCLLDCIFSKAQRTFYCLDLIGWRGQSVVDTEFQCRIFLMNSWLSENEIFGELTKEYPYRFVCLPYCKCERDSMEEMMQRQFDFELDGILFYYAFGHYHRGSTPLVGWLKAWMLPEILSVSIPQNLQKEDAVTGSSRKFIDEYNTEHKQAIQVPKGD</sequence>
<dbReference type="GO" id="GO:0061015">
    <property type="term" value="P:snRNA import into nucleus"/>
    <property type="evidence" value="ECO:0007669"/>
    <property type="project" value="InterPro"/>
</dbReference>
<dbReference type="Gene3D" id="3.30.470.30">
    <property type="entry name" value="DNA ligase/mRNA capping enzyme"/>
    <property type="match status" value="1"/>
</dbReference>
<dbReference type="GO" id="GO:0006606">
    <property type="term" value="P:protein import into nucleus"/>
    <property type="evidence" value="ECO:0007669"/>
    <property type="project" value="InterPro"/>
</dbReference>
<dbReference type="CDD" id="cd09232">
    <property type="entry name" value="Snurportin-1_C"/>
    <property type="match status" value="1"/>
</dbReference>
<dbReference type="GO" id="GO:0003723">
    <property type="term" value="F:RNA binding"/>
    <property type="evidence" value="ECO:0007669"/>
    <property type="project" value="UniProtKB-KW"/>
</dbReference>
<dbReference type="Proteomes" id="UP000046393">
    <property type="component" value="Unplaced"/>
</dbReference>
<dbReference type="GO" id="GO:0061608">
    <property type="term" value="F:nuclear import signal receptor activity"/>
    <property type="evidence" value="ECO:0007669"/>
    <property type="project" value="InterPro"/>
</dbReference>
<evidence type="ECO:0000256" key="5">
    <source>
        <dbReference type="ARBA" id="ARBA00016034"/>
    </source>
</evidence>
<dbReference type="InterPro" id="IPR017336">
    <property type="entry name" value="Snurportin-1"/>
</dbReference>
<comment type="subcellular location">
    <subcellularLocation>
        <location evidence="3">Cytoplasm</location>
    </subcellularLocation>
    <subcellularLocation>
        <location evidence="2">Nucleus</location>
    </subcellularLocation>
</comment>
<reference evidence="14" key="1">
    <citation type="submission" date="2017-02" db="UniProtKB">
        <authorList>
            <consortium name="WormBaseParasite"/>
        </authorList>
    </citation>
    <scope>IDENTIFICATION</scope>
</reference>
<keyword evidence="7" id="KW-0963">Cytoplasm</keyword>
<dbReference type="GO" id="GO:0005737">
    <property type="term" value="C:cytoplasm"/>
    <property type="evidence" value="ECO:0007669"/>
    <property type="project" value="UniProtKB-SubCell"/>
</dbReference>
<dbReference type="InterPro" id="IPR047857">
    <property type="entry name" value="Snurportin1_C"/>
</dbReference>
<evidence type="ECO:0000256" key="9">
    <source>
        <dbReference type="ARBA" id="ARBA00023242"/>
    </source>
</evidence>
<proteinExistence type="inferred from homology"/>
<evidence type="ECO:0000256" key="7">
    <source>
        <dbReference type="ARBA" id="ARBA00022490"/>
    </source>
</evidence>
<feature type="domain" description="IBB" evidence="12">
    <location>
        <begin position="13"/>
        <end position="75"/>
    </location>
</feature>
<dbReference type="GO" id="GO:0005634">
    <property type="term" value="C:nucleus"/>
    <property type="evidence" value="ECO:0007669"/>
    <property type="project" value="UniProtKB-SubCell"/>
</dbReference>
<evidence type="ECO:0000256" key="8">
    <source>
        <dbReference type="ARBA" id="ARBA00022884"/>
    </source>
</evidence>
<evidence type="ECO:0000256" key="11">
    <source>
        <dbReference type="PROSITE-ProRule" id="PRU00561"/>
    </source>
</evidence>
<dbReference type="WBParaSite" id="SMUV_0000493301-mRNA-1">
    <property type="protein sequence ID" value="SMUV_0000493301-mRNA-1"/>
    <property type="gene ID" value="SMUV_0000493301"/>
</dbReference>
<evidence type="ECO:0000256" key="2">
    <source>
        <dbReference type="ARBA" id="ARBA00004123"/>
    </source>
</evidence>
<comment type="similarity">
    <text evidence="4">Belongs to the snurportin family.</text>
</comment>
<accession>A0A0N5AKB8</accession>
<evidence type="ECO:0000256" key="3">
    <source>
        <dbReference type="ARBA" id="ARBA00004496"/>
    </source>
</evidence>
<dbReference type="PROSITE" id="PS51214">
    <property type="entry name" value="IBB"/>
    <property type="match status" value="1"/>
</dbReference>